<gene>
    <name evidence="2" type="ORF">FJ693_07800</name>
</gene>
<evidence type="ECO:0000313" key="3">
    <source>
        <dbReference type="Proteomes" id="UP000318693"/>
    </source>
</evidence>
<feature type="compositionally biased region" description="Basic and acidic residues" evidence="1">
    <location>
        <begin position="43"/>
        <end position="54"/>
    </location>
</feature>
<dbReference type="EMBL" id="VJXR01000016">
    <property type="protein sequence ID" value="TRW45903.1"/>
    <property type="molecule type" value="Genomic_DNA"/>
</dbReference>
<evidence type="ECO:0000313" key="2">
    <source>
        <dbReference type="EMBL" id="TRW45903.1"/>
    </source>
</evidence>
<keyword evidence="3" id="KW-1185">Reference proteome</keyword>
<organism evidence="2 3">
    <name type="scientific">Georgenia yuyongxinii</name>
    <dbReference type="NCBI Taxonomy" id="2589797"/>
    <lineage>
        <taxon>Bacteria</taxon>
        <taxon>Bacillati</taxon>
        <taxon>Actinomycetota</taxon>
        <taxon>Actinomycetes</taxon>
        <taxon>Micrococcales</taxon>
        <taxon>Bogoriellaceae</taxon>
        <taxon>Georgenia</taxon>
    </lineage>
</organism>
<dbReference type="Proteomes" id="UP000318693">
    <property type="component" value="Unassembled WGS sequence"/>
</dbReference>
<comment type="caution">
    <text evidence="2">The sequence shown here is derived from an EMBL/GenBank/DDBJ whole genome shotgun (WGS) entry which is preliminary data.</text>
</comment>
<reference evidence="2 3" key="1">
    <citation type="submission" date="2019-07" db="EMBL/GenBank/DDBJ databases">
        <title>Georgenia wutianyii sp. nov. and Georgenia *** sp. nov. isolated from plateau pika (Ochotona curzoniae) in the Qinghai-Tibet plateau of China.</title>
        <authorList>
            <person name="Tian Z."/>
        </authorList>
    </citation>
    <scope>NUCLEOTIDE SEQUENCE [LARGE SCALE GENOMIC DNA]</scope>
    <source>
        <strain evidence="2 3">Z446</strain>
    </source>
</reference>
<accession>A0A552WUA0</accession>
<evidence type="ECO:0000256" key="1">
    <source>
        <dbReference type="SAM" id="MobiDB-lite"/>
    </source>
</evidence>
<dbReference type="AlphaFoldDB" id="A0A552WUA0"/>
<name>A0A552WUA0_9MICO</name>
<protein>
    <submittedName>
        <fullName evidence="2">Uncharacterized protein</fullName>
    </submittedName>
</protein>
<sequence>MSEYSPRTLQLAEAVRVKALTNLGREDEIARPSTSEGQHSARARSDGARANRHVDKLRRTRRGGQAFTTSAETGPIWKMPARTAFKHPEPIRG</sequence>
<dbReference type="RefSeq" id="WP_143417965.1">
    <property type="nucleotide sequence ID" value="NZ_VJXR01000016.1"/>
</dbReference>
<feature type="region of interest" description="Disordered" evidence="1">
    <location>
        <begin position="21"/>
        <end position="93"/>
    </location>
</feature>
<proteinExistence type="predicted"/>